<proteinExistence type="predicted"/>
<dbReference type="Proteomes" id="UP000197065">
    <property type="component" value="Unassembled WGS sequence"/>
</dbReference>
<sequence>MLPCRVPARPIDRKAWEILQRRGEASAANGEGGALAPPSPE</sequence>
<reference evidence="2 3" key="1">
    <citation type="submission" date="2017-06" db="EMBL/GenBank/DDBJ databases">
        <authorList>
            <person name="Kim H.J."/>
            <person name="Triplett B.A."/>
        </authorList>
    </citation>
    <scope>NUCLEOTIDE SEQUENCE [LARGE SCALE GENOMIC DNA]</scope>
    <source>
        <strain evidence="2 3">B29T1</strain>
    </source>
</reference>
<organism evidence="2 3">
    <name type="scientific">Arboricoccus pini</name>
    <dbReference type="NCBI Taxonomy" id="1963835"/>
    <lineage>
        <taxon>Bacteria</taxon>
        <taxon>Pseudomonadati</taxon>
        <taxon>Pseudomonadota</taxon>
        <taxon>Alphaproteobacteria</taxon>
        <taxon>Geminicoccales</taxon>
        <taxon>Geminicoccaceae</taxon>
        <taxon>Arboricoccus</taxon>
    </lineage>
</organism>
<keyword evidence="3" id="KW-1185">Reference proteome</keyword>
<gene>
    <name evidence="2" type="ORF">SAMN07250955_103343</name>
</gene>
<dbReference type="EMBL" id="FYEH01000003">
    <property type="protein sequence ID" value="SNB63488.1"/>
    <property type="molecule type" value="Genomic_DNA"/>
</dbReference>
<evidence type="ECO:0000256" key="1">
    <source>
        <dbReference type="SAM" id="MobiDB-lite"/>
    </source>
</evidence>
<accession>A0A212QUU7</accession>
<dbReference type="AlphaFoldDB" id="A0A212QUU7"/>
<name>A0A212QUU7_9PROT</name>
<evidence type="ECO:0000313" key="3">
    <source>
        <dbReference type="Proteomes" id="UP000197065"/>
    </source>
</evidence>
<protein>
    <submittedName>
        <fullName evidence="2">Uncharacterized protein</fullName>
    </submittedName>
</protein>
<feature type="region of interest" description="Disordered" evidence="1">
    <location>
        <begin position="22"/>
        <end position="41"/>
    </location>
</feature>
<evidence type="ECO:0000313" key="2">
    <source>
        <dbReference type="EMBL" id="SNB63488.1"/>
    </source>
</evidence>